<dbReference type="PANTHER" id="PTHR35450">
    <property type="entry name" value="REVERSE TRANSCRIPTASE DOMAIN-CONTAINING PROTEIN"/>
    <property type="match status" value="1"/>
</dbReference>
<organism evidence="1 2">
    <name type="scientific">Porites lobata</name>
    <dbReference type="NCBI Taxonomy" id="104759"/>
    <lineage>
        <taxon>Eukaryota</taxon>
        <taxon>Metazoa</taxon>
        <taxon>Cnidaria</taxon>
        <taxon>Anthozoa</taxon>
        <taxon>Hexacorallia</taxon>
        <taxon>Scleractinia</taxon>
        <taxon>Fungiina</taxon>
        <taxon>Poritidae</taxon>
        <taxon>Porites</taxon>
    </lineage>
</organism>
<protein>
    <recommendedName>
        <fullName evidence="3">Reverse transcriptase zinc-binding domain-containing protein</fullName>
    </recommendedName>
</protein>
<evidence type="ECO:0008006" key="3">
    <source>
        <dbReference type="Google" id="ProtNLM"/>
    </source>
</evidence>
<name>A0ABN8NZZ2_9CNID</name>
<dbReference type="EMBL" id="CALNXK010000040">
    <property type="protein sequence ID" value="CAH3124919.1"/>
    <property type="molecule type" value="Genomic_DNA"/>
</dbReference>
<evidence type="ECO:0000313" key="1">
    <source>
        <dbReference type="EMBL" id="CAH3124919.1"/>
    </source>
</evidence>
<sequence>MEAINSLAVPVVQHSFGIIDWKISELKKIDTKTRKLLNMHKTLHPKADVERLYIPRKDGGRGLIYVETAFKTATVGLDHYLKHKEGQYPKQRLRTCREDKSASENAKALKRVFKSKMKSMKEGRWKNKALHGQYPKILEKPHVDTVTTNKWLSSNLKGETEGLLVAAQDQALNTRYYQKVICGQQVESKCRMCSQHEETMDHVVSGCEVLAKTEYISRHNNAAAYLHWSICKDHDIEITDKRYEHEPETVMRNKDNNITIMWDMPVNTDRTV</sequence>
<dbReference type="Proteomes" id="UP001159405">
    <property type="component" value="Unassembled WGS sequence"/>
</dbReference>
<accession>A0ABN8NZZ2</accession>
<comment type="caution">
    <text evidence="1">The sequence shown here is derived from an EMBL/GenBank/DDBJ whole genome shotgun (WGS) entry which is preliminary data.</text>
</comment>
<proteinExistence type="predicted"/>
<gene>
    <name evidence="1" type="ORF">PLOB_00031478</name>
</gene>
<reference evidence="1 2" key="1">
    <citation type="submission" date="2022-05" db="EMBL/GenBank/DDBJ databases">
        <authorList>
            <consortium name="Genoscope - CEA"/>
            <person name="William W."/>
        </authorList>
    </citation>
    <scope>NUCLEOTIDE SEQUENCE [LARGE SCALE GENOMIC DNA]</scope>
</reference>
<evidence type="ECO:0000313" key="2">
    <source>
        <dbReference type="Proteomes" id="UP001159405"/>
    </source>
</evidence>
<dbReference type="PANTHER" id="PTHR35450:SF2">
    <property type="entry name" value="REVERSE TRANSCRIPTASE DOMAIN-CONTAINING PROTEIN"/>
    <property type="match status" value="1"/>
</dbReference>
<keyword evidence="2" id="KW-1185">Reference proteome</keyword>